<feature type="compositionally biased region" description="Polar residues" evidence="1">
    <location>
        <begin position="17"/>
        <end position="35"/>
    </location>
</feature>
<protein>
    <submittedName>
        <fullName evidence="2">Uncharacterized protein</fullName>
    </submittedName>
</protein>
<feature type="region of interest" description="Disordered" evidence="1">
    <location>
        <begin position="12"/>
        <end position="46"/>
    </location>
</feature>
<reference evidence="2" key="2">
    <citation type="submission" date="2017-10" db="EMBL/GenBank/DDBJ databases">
        <title>Ladona fulva Genome sequencing and assembly.</title>
        <authorList>
            <person name="Murali S."/>
            <person name="Richards S."/>
            <person name="Bandaranaike D."/>
            <person name="Bellair M."/>
            <person name="Blankenburg K."/>
            <person name="Chao H."/>
            <person name="Dinh H."/>
            <person name="Doddapaneni H."/>
            <person name="Dugan-Rocha S."/>
            <person name="Elkadiri S."/>
            <person name="Gnanaolivu R."/>
            <person name="Hernandez B."/>
            <person name="Skinner E."/>
            <person name="Javaid M."/>
            <person name="Lee S."/>
            <person name="Li M."/>
            <person name="Ming W."/>
            <person name="Munidasa M."/>
            <person name="Muniz J."/>
            <person name="Nguyen L."/>
            <person name="Hughes D."/>
            <person name="Osuji N."/>
            <person name="Pu L.-L."/>
            <person name="Puazo M."/>
            <person name="Qu C."/>
            <person name="Quiroz J."/>
            <person name="Raj R."/>
            <person name="Weissenberger G."/>
            <person name="Xin Y."/>
            <person name="Zou X."/>
            <person name="Han Y."/>
            <person name="Worley K."/>
            <person name="Muzny D."/>
            <person name="Gibbs R."/>
        </authorList>
    </citation>
    <scope>NUCLEOTIDE SEQUENCE</scope>
    <source>
        <strain evidence="2">Sampled in the wild</strain>
    </source>
</reference>
<dbReference type="OrthoDB" id="69641at2759"/>
<comment type="caution">
    <text evidence="2">The sequence shown here is derived from an EMBL/GenBank/DDBJ whole genome shotgun (WGS) entry which is preliminary data.</text>
</comment>
<keyword evidence="3" id="KW-1185">Reference proteome</keyword>
<feature type="region of interest" description="Disordered" evidence="1">
    <location>
        <begin position="230"/>
        <end position="334"/>
    </location>
</feature>
<organism evidence="2 3">
    <name type="scientific">Ladona fulva</name>
    <name type="common">Scarce chaser dragonfly</name>
    <name type="synonym">Libellula fulva</name>
    <dbReference type="NCBI Taxonomy" id="123851"/>
    <lineage>
        <taxon>Eukaryota</taxon>
        <taxon>Metazoa</taxon>
        <taxon>Ecdysozoa</taxon>
        <taxon>Arthropoda</taxon>
        <taxon>Hexapoda</taxon>
        <taxon>Insecta</taxon>
        <taxon>Pterygota</taxon>
        <taxon>Palaeoptera</taxon>
        <taxon>Odonata</taxon>
        <taxon>Epiprocta</taxon>
        <taxon>Anisoptera</taxon>
        <taxon>Libelluloidea</taxon>
        <taxon>Libellulidae</taxon>
        <taxon>Ladona</taxon>
    </lineage>
</organism>
<proteinExistence type="predicted"/>
<accession>A0A8K0KFP7</accession>
<dbReference type="AlphaFoldDB" id="A0A8K0KFP7"/>
<feature type="compositionally biased region" description="Low complexity" evidence="1">
    <location>
        <begin position="511"/>
        <end position="522"/>
    </location>
</feature>
<feature type="compositionally biased region" description="Low complexity" evidence="1">
    <location>
        <begin position="418"/>
        <end position="452"/>
    </location>
</feature>
<dbReference type="EMBL" id="KZ308661">
    <property type="protein sequence ID" value="KAG8232845.1"/>
    <property type="molecule type" value="Genomic_DNA"/>
</dbReference>
<feature type="region of interest" description="Disordered" evidence="1">
    <location>
        <begin position="506"/>
        <end position="552"/>
    </location>
</feature>
<feature type="region of interest" description="Disordered" evidence="1">
    <location>
        <begin position="65"/>
        <end position="91"/>
    </location>
</feature>
<feature type="region of interest" description="Disordered" evidence="1">
    <location>
        <begin position="143"/>
        <end position="186"/>
    </location>
</feature>
<evidence type="ECO:0000313" key="3">
    <source>
        <dbReference type="Proteomes" id="UP000792457"/>
    </source>
</evidence>
<dbReference type="Proteomes" id="UP000792457">
    <property type="component" value="Unassembled WGS sequence"/>
</dbReference>
<feature type="compositionally biased region" description="Basic and acidic residues" evidence="1">
    <location>
        <begin position="531"/>
        <end position="546"/>
    </location>
</feature>
<feature type="region of interest" description="Disordered" evidence="1">
    <location>
        <begin position="367"/>
        <end position="481"/>
    </location>
</feature>
<evidence type="ECO:0000313" key="2">
    <source>
        <dbReference type="EMBL" id="KAG8232845.1"/>
    </source>
</evidence>
<sequence>MEDQLLKFAIHLPLQEANRSPCTDSHSAESSNHQEGNLPEGKDVLNDAEVANDTLQSFTLDVLDAPEDCSPSSPVSMVDSIPDEESSSAPMPPRLAVHLVEGEDGRFRTGDLHADGLFDGEGTGRVMSSIGIDGRRRAGRGLGIIAVGRQRRSHSTGDLRRPCGSSEDGGSPDPPSETTRPESDDGAAEVRLELLPMTPCRSSPKSPCDPVDQVDASDSLNADLEVCGIMGSSDTETSSKDIPDNMDNLEKNSPIPKLNPEVTTDGELDLNANVPEPPPPFSPLAERTENQPRLLRNNASSTRSLRIRIRKSPGPDTDSSNDYESETGIPRSPTLFISGVSISRTPEPRSPAAAAAAAAAAVASVPGLTGRQSRSSSLTVPTATLSPEPRPPRSPLSEPGAIRSRSSSLVVPGAGTCATAPHSASAGSTPPPAVAVVSSPTTSPSLPASPSARTGDVGVPGGNPNIETEREAFGFPRSSTDGALSSVLHVQEGNLGSDDFHEALFLERSPRGTSSGSSSSASSRRRRRSRRERDVEEERQNDDSGKEATSAL</sequence>
<evidence type="ECO:0000256" key="1">
    <source>
        <dbReference type="SAM" id="MobiDB-lite"/>
    </source>
</evidence>
<gene>
    <name evidence="2" type="ORF">J437_LFUL012649</name>
</gene>
<feature type="compositionally biased region" description="Polar residues" evidence="1">
    <location>
        <begin position="370"/>
        <end position="384"/>
    </location>
</feature>
<name>A0A8K0KFP7_LADFU</name>
<reference evidence="2" key="1">
    <citation type="submission" date="2013-04" db="EMBL/GenBank/DDBJ databases">
        <authorList>
            <person name="Qu J."/>
            <person name="Murali S.C."/>
            <person name="Bandaranaike D."/>
            <person name="Bellair M."/>
            <person name="Blankenburg K."/>
            <person name="Chao H."/>
            <person name="Dinh H."/>
            <person name="Doddapaneni H."/>
            <person name="Downs B."/>
            <person name="Dugan-Rocha S."/>
            <person name="Elkadiri S."/>
            <person name="Gnanaolivu R.D."/>
            <person name="Hernandez B."/>
            <person name="Javaid M."/>
            <person name="Jayaseelan J.C."/>
            <person name="Lee S."/>
            <person name="Li M."/>
            <person name="Ming W."/>
            <person name="Munidasa M."/>
            <person name="Muniz J."/>
            <person name="Nguyen L."/>
            <person name="Ongeri F."/>
            <person name="Osuji N."/>
            <person name="Pu L.-L."/>
            <person name="Puazo M."/>
            <person name="Qu C."/>
            <person name="Quiroz J."/>
            <person name="Raj R."/>
            <person name="Weissenberger G."/>
            <person name="Xin Y."/>
            <person name="Zou X."/>
            <person name="Han Y."/>
            <person name="Richards S."/>
            <person name="Worley K."/>
            <person name="Muzny D."/>
            <person name="Gibbs R."/>
        </authorList>
    </citation>
    <scope>NUCLEOTIDE SEQUENCE</scope>
    <source>
        <strain evidence="2">Sampled in the wild</strain>
    </source>
</reference>